<name>A0A9D1HIQ6_9FIRM</name>
<evidence type="ECO:0000259" key="7">
    <source>
        <dbReference type="Pfam" id="PF04138"/>
    </source>
</evidence>
<evidence type="ECO:0000256" key="3">
    <source>
        <dbReference type="ARBA" id="ARBA00022989"/>
    </source>
</evidence>
<organism evidence="8 9">
    <name type="scientific">Candidatus Avidehalobacter gallistercoris</name>
    <dbReference type="NCBI Taxonomy" id="2840694"/>
    <lineage>
        <taxon>Bacteria</taxon>
        <taxon>Bacillati</taxon>
        <taxon>Bacillota</taxon>
        <taxon>Clostridia</taxon>
        <taxon>Eubacteriales</taxon>
        <taxon>Peptococcaceae</taxon>
        <taxon>Peptococcaceae incertae sedis</taxon>
        <taxon>Candidatus Avidehalobacter</taxon>
    </lineage>
</organism>
<dbReference type="GO" id="GO:0006487">
    <property type="term" value="P:protein N-linked glycosylation"/>
    <property type="evidence" value="ECO:0007669"/>
    <property type="project" value="TreeGrafter"/>
</dbReference>
<gene>
    <name evidence="8" type="ORF">IAB00_00800</name>
</gene>
<comment type="subcellular location">
    <subcellularLocation>
        <location evidence="1">Membrane</location>
        <topology evidence="1">Multi-pass membrane protein</topology>
    </subcellularLocation>
</comment>
<dbReference type="Gene3D" id="3.90.550.10">
    <property type="entry name" value="Spore Coat Polysaccharide Biosynthesis Protein SpsA, Chain A"/>
    <property type="match status" value="1"/>
</dbReference>
<sequence length="357" mass="40297">MYKTKYVALIPAYEPGESLLELLPKLRAAGFECVVVDDGSGSAYRDIFDRAREYATVLSYEPNLGKGHALKYGLAYIAANFQDEFVIATLDSDGQHRALDALHCCRRVEENPEALVLGSRVQSAASPLRSRFGNYMTQKLFWTTTGRAVRDTQTGLRAFSSRLLPWLLDIAGERYEYEMNVLLAAARAKMPLIEVDIATIYINGNAGSHFAVIRDSWRVYKELLKFSSVSLASFCLDYTLYALFTWLGEMWHLALALAAANIMARFLSCTFNFVMNRVFVFHDKGSFWRAAGQYYLLAGIILAGNTLLLSLLVDVLLMNHYLAKLLTEISFFTTSWLVQKKIIFTKPQTAEYETKLV</sequence>
<reference evidence="8" key="2">
    <citation type="journal article" date="2021" name="PeerJ">
        <title>Extensive microbial diversity within the chicken gut microbiome revealed by metagenomics and culture.</title>
        <authorList>
            <person name="Gilroy R."/>
            <person name="Ravi A."/>
            <person name="Getino M."/>
            <person name="Pursley I."/>
            <person name="Horton D.L."/>
            <person name="Alikhan N.F."/>
            <person name="Baker D."/>
            <person name="Gharbi K."/>
            <person name="Hall N."/>
            <person name="Watson M."/>
            <person name="Adriaenssens E.M."/>
            <person name="Foster-Nyarko E."/>
            <person name="Jarju S."/>
            <person name="Secka A."/>
            <person name="Antonio M."/>
            <person name="Oren A."/>
            <person name="Chaudhuri R.R."/>
            <person name="La Ragione R."/>
            <person name="Hildebrand F."/>
            <person name="Pallen M.J."/>
        </authorList>
    </citation>
    <scope>NUCLEOTIDE SEQUENCE</scope>
    <source>
        <strain evidence="8">2830</strain>
    </source>
</reference>
<evidence type="ECO:0000256" key="4">
    <source>
        <dbReference type="ARBA" id="ARBA00023136"/>
    </source>
</evidence>
<feature type="transmembrane region" description="Helical" evidence="5">
    <location>
        <begin position="250"/>
        <end position="274"/>
    </location>
</feature>
<dbReference type="InterPro" id="IPR001173">
    <property type="entry name" value="Glyco_trans_2-like"/>
</dbReference>
<feature type="transmembrane region" description="Helical" evidence="5">
    <location>
        <begin position="223"/>
        <end position="244"/>
    </location>
</feature>
<dbReference type="SUPFAM" id="SSF53448">
    <property type="entry name" value="Nucleotide-diphospho-sugar transferases"/>
    <property type="match status" value="1"/>
</dbReference>
<dbReference type="PANTHER" id="PTHR10859:SF114">
    <property type="entry name" value="DOLICHOL-PHOSPHATE MANNOSYLTRANSFERASE"/>
    <property type="match status" value="1"/>
</dbReference>
<evidence type="ECO:0000313" key="9">
    <source>
        <dbReference type="Proteomes" id="UP000824124"/>
    </source>
</evidence>
<feature type="domain" description="Glycosyltransferase 2-like" evidence="6">
    <location>
        <begin position="9"/>
        <end position="160"/>
    </location>
</feature>
<dbReference type="Proteomes" id="UP000824124">
    <property type="component" value="Unassembled WGS sequence"/>
</dbReference>
<keyword evidence="4 5" id="KW-0472">Membrane</keyword>
<feature type="domain" description="GtrA/DPMS transmembrane" evidence="7">
    <location>
        <begin position="225"/>
        <end position="344"/>
    </location>
</feature>
<dbReference type="PANTHER" id="PTHR10859">
    <property type="entry name" value="GLYCOSYL TRANSFERASE"/>
    <property type="match status" value="1"/>
</dbReference>
<dbReference type="GO" id="GO:0016020">
    <property type="term" value="C:membrane"/>
    <property type="evidence" value="ECO:0007669"/>
    <property type="project" value="UniProtKB-SubCell"/>
</dbReference>
<evidence type="ECO:0000313" key="8">
    <source>
        <dbReference type="EMBL" id="HIU09784.1"/>
    </source>
</evidence>
<proteinExistence type="predicted"/>
<dbReference type="CDD" id="cd04179">
    <property type="entry name" value="DPM_DPG-synthase_like"/>
    <property type="match status" value="1"/>
</dbReference>
<accession>A0A9D1HIQ6</accession>
<evidence type="ECO:0000256" key="2">
    <source>
        <dbReference type="ARBA" id="ARBA00022692"/>
    </source>
</evidence>
<comment type="caution">
    <text evidence="8">The sequence shown here is derived from an EMBL/GenBank/DDBJ whole genome shotgun (WGS) entry which is preliminary data.</text>
</comment>
<evidence type="ECO:0000259" key="6">
    <source>
        <dbReference type="Pfam" id="PF00535"/>
    </source>
</evidence>
<evidence type="ECO:0000256" key="5">
    <source>
        <dbReference type="SAM" id="Phobius"/>
    </source>
</evidence>
<feature type="transmembrane region" description="Helical" evidence="5">
    <location>
        <begin position="294"/>
        <end position="313"/>
    </location>
</feature>
<keyword evidence="2 5" id="KW-0812">Transmembrane</keyword>
<dbReference type="InterPro" id="IPR029044">
    <property type="entry name" value="Nucleotide-diphossugar_trans"/>
</dbReference>
<reference evidence="8" key="1">
    <citation type="submission" date="2020-10" db="EMBL/GenBank/DDBJ databases">
        <authorList>
            <person name="Gilroy R."/>
        </authorList>
    </citation>
    <scope>NUCLEOTIDE SEQUENCE</scope>
    <source>
        <strain evidence="8">2830</strain>
    </source>
</reference>
<keyword evidence="3 5" id="KW-1133">Transmembrane helix</keyword>
<dbReference type="AlphaFoldDB" id="A0A9D1HIQ6"/>
<dbReference type="GO" id="GO:0000271">
    <property type="term" value="P:polysaccharide biosynthetic process"/>
    <property type="evidence" value="ECO:0007669"/>
    <property type="project" value="InterPro"/>
</dbReference>
<dbReference type="EMBL" id="DVMH01000005">
    <property type="protein sequence ID" value="HIU09784.1"/>
    <property type="molecule type" value="Genomic_DNA"/>
</dbReference>
<dbReference type="Pfam" id="PF00535">
    <property type="entry name" value="Glycos_transf_2"/>
    <property type="match status" value="1"/>
</dbReference>
<evidence type="ECO:0000256" key="1">
    <source>
        <dbReference type="ARBA" id="ARBA00004141"/>
    </source>
</evidence>
<protein>
    <submittedName>
        <fullName evidence="8">Bifunctional glycosyltransferase family 2/GtrA family protein</fullName>
    </submittedName>
</protein>
<dbReference type="InterPro" id="IPR007267">
    <property type="entry name" value="GtrA_DPMS_TM"/>
</dbReference>
<dbReference type="Pfam" id="PF04138">
    <property type="entry name" value="GtrA_DPMS_TM"/>
    <property type="match status" value="1"/>
</dbReference>